<dbReference type="PANTHER" id="PTHR12992">
    <property type="entry name" value="NUDIX HYDROLASE"/>
    <property type="match status" value="1"/>
</dbReference>
<dbReference type="CDD" id="cd03426">
    <property type="entry name" value="NUDIX_CoAse_Nudt7"/>
    <property type="match status" value="1"/>
</dbReference>
<evidence type="ECO:0000256" key="1">
    <source>
        <dbReference type="ARBA" id="ARBA00001936"/>
    </source>
</evidence>
<evidence type="ECO:0000256" key="3">
    <source>
        <dbReference type="ARBA" id="ARBA00022723"/>
    </source>
</evidence>
<name>A0A8H3TU08_9TREE</name>
<proteinExistence type="predicted"/>
<keyword evidence="4" id="KW-0378">Hydrolase</keyword>
<comment type="cofactor">
    <cofactor evidence="1">
        <name>Mn(2+)</name>
        <dbReference type="ChEBI" id="CHEBI:29035"/>
    </cofactor>
</comment>
<feature type="domain" description="Nudix hydrolase" evidence="8">
    <location>
        <begin position="78"/>
        <end position="237"/>
    </location>
</feature>
<evidence type="ECO:0000259" key="8">
    <source>
        <dbReference type="PROSITE" id="PS51462"/>
    </source>
</evidence>
<evidence type="ECO:0000256" key="7">
    <source>
        <dbReference type="SAM" id="MobiDB-lite"/>
    </source>
</evidence>
<accession>A0A8H3TU08</accession>
<protein>
    <recommendedName>
        <fullName evidence="8">Nudix hydrolase domain-containing protein</fullName>
    </recommendedName>
</protein>
<evidence type="ECO:0000256" key="2">
    <source>
        <dbReference type="ARBA" id="ARBA00001946"/>
    </source>
</evidence>
<dbReference type="SUPFAM" id="SSF55811">
    <property type="entry name" value="Nudix"/>
    <property type="match status" value="1"/>
</dbReference>
<dbReference type="OrthoDB" id="206213at2759"/>
<evidence type="ECO:0000256" key="6">
    <source>
        <dbReference type="ARBA" id="ARBA00023211"/>
    </source>
</evidence>
<dbReference type="Pfam" id="PF00293">
    <property type="entry name" value="NUDIX"/>
    <property type="match status" value="1"/>
</dbReference>
<keyword evidence="3" id="KW-0479">Metal-binding</keyword>
<dbReference type="Proteomes" id="UP000620104">
    <property type="component" value="Unassembled WGS sequence"/>
</dbReference>
<dbReference type="PROSITE" id="PS51462">
    <property type="entry name" value="NUDIX"/>
    <property type="match status" value="1"/>
</dbReference>
<dbReference type="GO" id="GO:0015938">
    <property type="term" value="P:coenzyme A catabolic process"/>
    <property type="evidence" value="ECO:0007669"/>
    <property type="project" value="TreeGrafter"/>
</dbReference>
<comment type="cofactor">
    <cofactor evidence="2">
        <name>Mg(2+)</name>
        <dbReference type="ChEBI" id="CHEBI:18420"/>
    </cofactor>
</comment>
<gene>
    <name evidence="9" type="ORF">NliqN6_3559</name>
</gene>
<evidence type="ECO:0000313" key="9">
    <source>
        <dbReference type="EMBL" id="GHJ87157.1"/>
    </source>
</evidence>
<comment type="caution">
    <text evidence="9">The sequence shown here is derived from an EMBL/GenBank/DDBJ whole genome shotgun (WGS) entry which is preliminary data.</text>
</comment>
<sequence>MSRGYSTSNFDVSRPFTRESLEQLKSYFKTPLEPSVSWHPATDCQNPPVTPGASSSDHISSASPSGPFKPYAYDPSHPRHAAVLVPIANVAVPSDLRAAGTDPMQPSILLEVRSSNMRSHGGEVSFPGGKWDKTDASLLDAAIRETSEELGVSVDQIEYLGQFAEPEVSYKGLVVWPFLAFVHQRRDARPGVLPELDLTRLRLSSAEVQSVVALPLPSLQSLSISKIPALKLERQLFRNRFPYEVIDISKAPVLETAERSTGWTTSIVSRGLTDKVEVWGLTGWFVDVFLRRLGIWTEIDRKPVANHVPPEHTYRSGL</sequence>
<organism evidence="9 10">
    <name type="scientific">Naganishia liquefaciens</name>
    <dbReference type="NCBI Taxonomy" id="104408"/>
    <lineage>
        <taxon>Eukaryota</taxon>
        <taxon>Fungi</taxon>
        <taxon>Dikarya</taxon>
        <taxon>Basidiomycota</taxon>
        <taxon>Agaricomycotina</taxon>
        <taxon>Tremellomycetes</taxon>
        <taxon>Filobasidiales</taxon>
        <taxon>Filobasidiaceae</taxon>
        <taxon>Naganishia</taxon>
    </lineage>
</organism>
<feature type="region of interest" description="Disordered" evidence="7">
    <location>
        <begin position="34"/>
        <end position="69"/>
    </location>
</feature>
<evidence type="ECO:0000313" key="10">
    <source>
        <dbReference type="Proteomes" id="UP000620104"/>
    </source>
</evidence>
<dbReference type="GO" id="GO:0046872">
    <property type="term" value="F:metal ion binding"/>
    <property type="evidence" value="ECO:0007669"/>
    <property type="project" value="UniProtKB-KW"/>
</dbReference>
<dbReference type="InterPro" id="IPR000086">
    <property type="entry name" value="NUDIX_hydrolase_dom"/>
</dbReference>
<keyword evidence="10" id="KW-1185">Reference proteome</keyword>
<evidence type="ECO:0000256" key="4">
    <source>
        <dbReference type="ARBA" id="ARBA00022801"/>
    </source>
</evidence>
<dbReference type="GO" id="GO:0010945">
    <property type="term" value="F:coenzyme A diphosphatase activity"/>
    <property type="evidence" value="ECO:0007669"/>
    <property type="project" value="InterPro"/>
</dbReference>
<dbReference type="InterPro" id="IPR045121">
    <property type="entry name" value="CoAse"/>
</dbReference>
<dbReference type="AlphaFoldDB" id="A0A8H3TU08"/>
<dbReference type="EMBL" id="BLZA01000021">
    <property type="protein sequence ID" value="GHJ87157.1"/>
    <property type="molecule type" value="Genomic_DNA"/>
</dbReference>
<evidence type="ECO:0000256" key="5">
    <source>
        <dbReference type="ARBA" id="ARBA00022842"/>
    </source>
</evidence>
<dbReference type="Gene3D" id="3.90.79.10">
    <property type="entry name" value="Nucleoside Triphosphate Pyrophosphohydrolase"/>
    <property type="match status" value="1"/>
</dbReference>
<reference evidence="9" key="1">
    <citation type="submission" date="2020-07" db="EMBL/GenBank/DDBJ databases">
        <title>Draft Genome Sequence of a Deep-Sea Yeast, Naganishia (Cryptococcus) liquefaciens strain N6.</title>
        <authorList>
            <person name="Han Y.W."/>
            <person name="Kajitani R."/>
            <person name="Morimoto H."/>
            <person name="Parhat M."/>
            <person name="Tsubouchi H."/>
            <person name="Bakenova O."/>
            <person name="Ogata M."/>
            <person name="Argunhan B."/>
            <person name="Aoki R."/>
            <person name="Kajiwara S."/>
            <person name="Itoh T."/>
            <person name="Iwasaki H."/>
        </authorList>
    </citation>
    <scope>NUCLEOTIDE SEQUENCE</scope>
    <source>
        <strain evidence="9">N6</strain>
    </source>
</reference>
<dbReference type="PANTHER" id="PTHR12992:SF24">
    <property type="entry name" value="PEROXISOMAL COENZYME A DIPHOSPHATASE NUDT7"/>
    <property type="match status" value="1"/>
</dbReference>
<keyword evidence="5" id="KW-0460">Magnesium</keyword>
<feature type="compositionally biased region" description="Low complexity" evidence="7">
    <location>
        <begin position="54"/>
        <end position="65"/>
    </location>
</feature>
<keyword evidence="6" id="KW-0464">Manganese</keyword>
<dbReference type="InterPro" id="IPR015797">
    <property type="entry name" value="NUDIX_hydrolase-like_dom_sf"/>
</dbReference>